<dbReference type="GO" id="GO:0016301">
    <property type="term" value="F:kinase activity"/>
    <property type="evidence" value="ECO:0007669"/>
    <property type="project" value="UniProtKB-KW"/>
</dbReference>
<feature type="non-terminal residue" evidence="2">
    <location>
        <position position="129"/>
    </location>
</feature>
<dbReference type="AlphaFoldDB" id="K1TIV9"/>
<keyword evidence="1" id="KW-0472">Membrane</keyword>
<protein>
    <submittedName>
        <fullName evidence="2">Sensor signal transduction histidine kinase</fullName>
    </submittedName>
</protein>
<keyword evidence="1" id="KW-1133">Transmembrane helix</keyword>
<keyword evidence="2" id="KW-0808">Transferase</keyword>
<sequence>MKTFAALIRRYVLATAAIVLLVGGLLVGQIFYVGFKSNAVDATGYRVGALADALKQTETGLQWGREHTPAEWMQGYAWAMVLDDNGNVIWQQDLPQKLNHRYTASEVAVFSHWYLADYPVQCWAADYGL</sequence>
<dbReference type="EMBL" id="AJWY01006661">
    <property type="protein sequence ID" value="EKC66230.1"/>
    <property type="molecule type" value="Genomic_DNA"/>
</dbReference>
<organism evidence="2">
    <name type="scientific">human gut metagenome</name>
    <dbReference type="NCBI Taxonomy" id="408170"/>
    <lineage>
        <taxon>unclassified sequences</taxon>
        <taxon>metagenomes</taxon>
        <taxon>organismal metagenomes</taxon>
    </lineage>
</organism>
<proteinExistence type="predicted"/>
<reference evidence="2" key="1">
    <citation type="journal article" date="2013" name="Environ. Microbiol.">
        <title>Microbiota from the distal guts of lean and obese adolescents exhibit partial functional redundancy besides clear differences in community structure.</title>
        <authorList>
            <person name="Ferrer M."/>
            <person name="Ruiz A."/>
            <person name="Lanza F."/>
            <person name="Haange S.B."/>
            <person name="Oberbach A."/>
            <person name="Till H."/>
            <person name="Bargiela R."/>
            <person name="Campoy C."/>
            <person name="Segura M.T."/>
            <person name="Richter M."/>
            <person name="von Bergen M."/>
            <person name="Seifert J."/>
            <person name="Suarez A."/>
        </authorList>
    </citation>
    <scope>NUCLEOTIDE SEQUENCE</scope>
</reference>
<accession>K1TIV9</accession>
<evidence type="ECO:0000256" key="1">
    <source>
        <dbReference type="SAM" id="Phobius"/>
    </source>
</evidence>
<name>K1TIV9_9ZZZZ</name>
<keyword evidence="1" id="KW-0812">Transmembrane</keyword>
<comment type="caution">
    <text evidence="2">The sequence shown here is derived from an EMBL/GenBank/DDBJ whole genome shotgun (WGS) entry which is preliminary data.</text>
</comment>
<gene>
    <name evidence="2" type="ORF">LEA_09918</name>
</gene>
<keyword evidence="2" id="KW-0418">Kinase</keyword>
<evidence type="ECO:0000313" key="2">
    <source>
        <dbReference type="EMBL" id="EKC66230.1"/>
    </source>
</evidence>
<feature type="transmembrane region" description="Helical" evidence="1">
    <location>
        <begin position="12"/>
        <end position="35"/>
    </location>
</feature>